<feature type="transmembrane region" description="Helical" evidence="8">
    <location>
        <begin position="118"/>
        <end position="149"/>
    </location>
</feature>
<keyword evidence="3 8" id="KW-0812">Transmembrane</keyword>
<feature type="domain" description="ABC transmembrane type-1" evidence="10">
    <location>
        <begin position="6"/>
        <end position="263"/>
    </location>
</feature>
<comment type="similarity">
    <text evidence="2">Belongs to the ABC transporter superfamily.</text>
</comment>
<dbReference type="InterPro" id="IPR027417">
    <property type="entry name" value="P-loop_NTPase"/>
</dbReference>
<reference evidence="11 12" key="1">
    <citation type="submission" date="2017-11" db="EMBL/GenBank/DDBJ databases">
        <title>Genome sequence of Entomoplasma ellychniae ELCN-1 (ATCC 43707).</title>
        <authorList>
            <person name="Lo W.-S."/>
            <person name="Gasparich G.E."/>
            <person name="Kuo C.-H."/>
        </authorList>
    </citation>
    <scope>NUCLEOTIDE SEQUENCE [LARGE SCALE GENOMIC DNA]</scope>
    <source>
        <strain evidence="11 12">ELCN-1</strain>
    </source>
</reference>
<dbReference type="SMART" id="SM00382">
    <property type="entry name" value="AAA"/>
    <property type="match status" value="1"/>
</dbReference>
<dbReference type="EMBL" id="PHND01000001">
    <property type="protein sequence ID" value="PPE04910.1"/>
    <property type="molecule type" value="Genomic_DNA"/>
</dbReference>
<dbReference type="GO" id="GO:0005524">
    <property type="term" value="F:ATP binding"/>
    <property type="evidence" value="ECO:0007669"/>
    <property type="project" value="UniProtKB-KW"/>
</dbReference>
<comment type="subcellular location">
    <subcellularLocation>
        <location evidence="1">Cell membrane</location>
        <topology evidence="1">Multi-pass membrane protein</topology>
    </subcellularLocation>
</comment>
<dbReference type="PANTHER" id="PTHR43394:SF1">
    <property type="entry name" value="ATP-BINDING CASSETTE SUB-FAMILY B MEMBER 10, MITOCHONDRIAL"/>
    <property type="match status" value="1"/>
</dbReference>
<keyword evidence="5" id="KW-0067">ATP-binding</keyword>
<protein>
    <submittedName>
        <fullName evidence="11">Bacteriocin ABC transporter</fullName>
    </submittedName>
</protein>
<feature type="domain" description="ABC transporter" evidence="9">
    <location>
        <begin position="305"/>
        <end position="507"/>
    </location>
</feature>
<evidence type="ECO:0000256" key="7">
    <source>
        <dbReference type="ARBA" id="ARBA00023136"/>
    </source>
</evidence>
<evidence type="ECO:0000256" key="1">
    <source>
        <dbReference type="ARBA" id="ARBA00004651"/>
    </source>
</evidence>
<keyword evidence="7 8" id="KW-0472">Membrane</keyword>
<feature type="transmembrane region" description="Helical" evidence="8">
    <location>
        <begin position="6"/>
        <end position="23"/>
    </location>
</feature>
<dbReference type="PANTHER" id="PTHR43394">
    <property type="entry name" value="ATP-DEPENDENT PERMEASE MDL1, MITOCHONDRIAL"/>
    <property type="match status" value="1"/>
</dbReference>
<dbReference type="Gene3D" id="1.20.1560.10">
    <property type="entry name" value="ABC transporter type 1, transmembrane domain"/>
    <property type="match status" value="1"/>
</dbReference>
<dbReference type="GO" id="GO:0015421">
    <property type="term" value="F:ABC-type oligopeptide transporter activity"/>
    <property type="evidence" value="ECO:0007669"/>
    <property type="project" value="TreeGrafter"/>
</dbReference>
<keyword evidence="6 8" id="KW-1133">Transmembrane helix</keyword>
<dbReference type="Pfam" id="PF00664">
    <property type="entry name" value="ABC_membrane"/>
    <property type="match status" value="1"/>
</dbReference>
<dbReference type="SUPFAM" id="SSF52540">
    <property type="entry name" value="P-loop containing nucleoside triphosphate hydrolases"/>
    <property type="match status" value="1"/>
</dbReference>
<evidence type="ECO:0000256" key="2">
    <source>
        <dbReference type="ARBA" id="ARBA00005417"/>
    </source>
</evidence>
<gene>
    <name evidence="11" type="ORF">EELLY_v1c05960</name>
</gene>
<dbReference type="GO" id="GO:0016887">
    <property type="term" value="F:ATP hydrolysis activity"/>
    <property type="evidence" value="ECO:0007669"/>
    <property type="project" value="InterPro"/>
</dbReference>
<evidence type="ECO:0000259" key="10">
    <source>
        <dbReference type="PROSITE" id="PS50929"/>
    </source>
</evidence>
<dbReference type="PROSITE" id="PS00211">
    <property type="entry name" value="ABC_TRANSPORTER_1"/>
    <property type="match status" value="1"/>
</dbReference>
<evidence type="ECO:0000313" key="12">
    <source>
        <dbReference type="Proteomes" id="UP000239010"/>
    </source>
</evidence>
<dbReference type="GO" id="GO:0005886">
    <property type="term" value="C:plasma membrane"/>
    <property type="evidence" value="ECO:0007669"/>
    <property type="project" value="UniProtKB-SubCell"/>
</dbReference>
<dbReference type="SUPFAM" id="SSF90123">
    <property type="entry name" value="ABC transporter transmembrane region"/>
    <property type="match status" value="1"/>
</dbReference>
<dbReference type="PROSITE" id="PS50893">
    <property type="entry name" value="ABC_TRANSPORTER_2"/>
    <property type="match status" value="1"/>
</dbReference>
<evidence type="ECO:0000256" key="6">
    <source>
        <dbReference type="ARBA" id="ARBA00022989"/>
    </source>
</evidence>
<dbReference type="Gene3D" id="3.40.50.300">
    <property type="entry name" value="P-loop containing nucleotide triphosphate hydrolases"/>
    <property type="match status" value="1"/>
</dbReference>
<dbReference type="InterPro" id="IPR011527">
    <property type="entry name" value="ABC1_TM_dom"/>
</dbReference>
<feature type="transmembrane region" description="Helical" evidence="8">
    <location>
        <begin position="222"/>
        <end position="243"/>
    </location>
</feature>
<dbReference type="InterPro" id="IPR036640">
    <property type="entry name" value="ABC1_TM_sf"/>
</dbReference>
<evidence type="ECO:0000256" key="8">
    <source>
        <dbReference type="SAM" id="Phobius"/>
    </source>
</evidence>
<evidence type="ECO:0000256" key="4">
    <source>
        <dbReference type="ARBA" id="ARBA00022741"/>
    </source>
</evidence>
<dbReference type="InterPro" id="IPR039421">
    <property type="entry name" value="Type_1_exporter"/>
</dbReference>
<organism evidence="11 12">
    <name type="scientific">Entomoplasma ellychniae</name>
    <dbReference type="NCBI Taxonomy" id="2114"/>
    <lineage>
        <taxon>Bacteria</taxon>
        <taxon>Bacillati</taxon>
        <taxon>Mycoplasmatota</taxon>
        <taxon>Mollicutes</taxon>
        <taxon>Entomoplasmatales</taxon>
        <taxon>Entomoplasmataceae</taxon>
        <taxon>Entomoplasma</taxon>
    </lineage>
</organism>
<accession>A0A8E2QYH1</accession>
<dbReference type="InterPro" id="IPR003593">
    <property type="entry name" value="AAA+_ATPase"/>
</dbReference>
<evidence type="ECO:0000259" key="9">
    <source>
        <dbReference type="PROSITE" id="PS50893"/>
    </source>
</evidence>
<evidence type="ECO:0000256" key="5">
    <source>
        <dbReference type="ARBA" id="ARBA00022840"/>
    </source>
</evidence>
<name>A0A8E2QYH1_9MOLU</name>
<feature type="transmembrane region" description="Helical" evidence="8">
    <location>
        <begin position="35"/>
        <end position="55"/>
    </location>
</feature>
<keyword evidence="4" id="KW-0547">Nucleotide-binding</keyword>
<dbReference type="InterPro" id="IPR017871">
    <property type="entry name" value="ABC_transporter-like_CS"/>
</dbReference>
<dbReference type="CDD" id="cd03228">
    <property type="entry name" value="ABCC_MRP_Like"/>
    <property type="match status" value="1"/>
</dbReference>
<sequence length="507" mass="58698">MFCKTMAIHLLCYAILIVCEQKIIDISQDKNYQQLVIFCGILIITMLFARVFNLITNLVSNKIKMLYKNYLRQQIAKKIIWEYAQDKNFIPSVSWLSADVEQIENSYLNEILEFIYNFTWVIIGVGFLAAYSWILFLATIIITIIIFIVSSLFQKMINKSTIAISEQNKVFLSKITDLINGFSLFWQNLMLFKFIRKNNEESELIENKIKKNSFNQVLQSEAIYSVSTISSVMILIFCGWLLYKGNITAGSVIAITQFSATFTYDSQATFRGLFHLIAGKKIANKFKLEQQYITNKPLKLSFQKLQLKNFALTIEGIELLKNLRFEIKNNQKILIIGHSGCGKTTFLKSLVKINQNYDGDILLNNKNYHSLSDETLYNSIYYSEQFPHLFEDTILNNITLWNEEVNELKIKNILDKLNFHPEYNLQSQIINLSGGEKQKILLAQAINTNRDILIFDEPTSSLDVRNTGTILEYLLSIDKTVIIVSHKLDDKLINEFDQIIDFNHLKI</sequence>
<dbReference type="AlphaFoldDB" id="A0A8E2QYH1"/>
<dbReference type="Pfam" id="PF00005">
    <property type="entry name" value="ABC_tran"/>
    <property type="match status" value="1"/>
</dbReference>
<keyword evidence="12" id="KW-1185">Reference proteome</keyword>
<evidence type="ECO:0000313" key="11">
    <source>
        <dbReference type="EMBL" id="PPE04910.1"/>
    </source>
</evidence>
<evidence type="ECO:0000256" key="3">
    <source>
        <dbReference type="ARBA" id="ARBA00022692"/>
    </source>
</evidence>
<proteinExistence type="inferred from homology"/>
<dbReference type="Proteomes" id="UP000239010">
    <property type="component" value="Unassembled WGS sequence"/>
</dbReference>
<dbReference type="PROSITE" id="PS50929">
    <property type="entry name" value="ABC_TM1F"/>
    <property type="match status" value="1"/>
</dbReference>
<comment type="caution">
    <text evidence="11">The sequence shown here is derived from an EMBL/GenBank/DDBJ whole genome shotgun (WGS) entry which is preliminary data.</text>
</comment>
<dbReference type="InterPro" id="IPR003439">
    <property type="entry name" value="ABC_transporter-like_ATP-bd"/>
</dbReference>